<dbReference type="Proteomes" id="UP000093482">
    <property type="component" value="Unassembled WGS sequence"/>
</dbReference>
<accession>A0A1C0YIH8</accession>
<dbReference type="InterPro" id="IPR016874">
    <property type="entry name" value="TcmP-like"/>
</dbReference>
<keyword evidence="4" id="KW-1185">Reference proteome</keyword>
<dbReference type="RefSeq" id="WP_066465943.1">
    <property type="nucleotide sequence ID" value="NZ_MATO01000059.1"/>
</dbReference>
<keyword evidence="2" id="KW-0808">Transferase</keyword>
<dbReference type="Gene3D" id="3.40.50.150">
    <property type="entry name" value="Vaccinia Virus protein VP39"/>
    <property type="match status" value="1"/>
</dbReference>
<dbReference type="InterPro" id="IPR029063">
    <property type="entry name" value="SAM-dependent_MTases_sf"/>
</dbReference>
<evidence type="ECO:0000256" key="2">
    <source>
        <dbReference type="ARBA" id="ARBA00022679"/>
    </source>
</evidence>
<dbReference type="AlphaFoldDB" id="A0A1C0YIH8"/>
<reference evidence="3 4" key="1">
    <citation type="submission" date="2016-07" db="EMBL/GenBank/DDBJ databases">
        <title>Caryophanon latum genome sequencing.</title>
        <authorList>
            <person name="Verma A."/>
            <person name="Pal Y."/>
            <person name="Krishnamurthi S."/>
        </authorList>
    </citation>
    <scope>NUCLEOTIDE SEQUENCE [LARGE SCALE GENOMIC DNA]</scope>
    <source>
        <strain evidence="3 4">DSM 14151</strain>
    </source>
</reference>
<dbReference type="PANTHER" id="PTHR43619:SF2">
    <property type="entry name" value="S-ADENOSYL-L-METHIONINE-DEPENDENT METHYLTRANSFERASES SUPERFAMILY PROTEIN"/>
    <property type="match status" value="1"/>
</dbReference>
<dbReference type="GO" id="GO:0008168">
    <property type="term" value="F:methyltransferase activity"/>
    <property type="evidence" value="ECO:0007669"/>
    <property type="project" value="UniProtKB-KW"/>
</dbReference>
<sequence>MDEVNKTLYIPLYGKAYVSQKSLFLRDDMAEKIWASEGFQLTGKAKSKWLAYYMGMRAAVFDEWVMEQLNKYEEAVVLHIGCGLDSRVLRIGTKRMWYDIDFTEVIDERKRYYEEASNYRMIAADIRAHNWRQHIRETRCAIVAVEGVSMYVTNDELRAFMQQVSEHFDEAVLLMDCYTELAAKLSTYKNPIHDVGVSRVYGVREPQTLQSEAFTFVHEHTMTPVHFVQQLNGIERFIFQKLYAGRFSTKLYRLFSYNKKS</sequence>
<gene>
    <name evidence="3" type="ORF">A6K76_14150</name>
</gene>
<dbReference type="SUPFAM" id="SSF53335">
    <property type="entry name" value="S-adenosyl-L-methionine-dependent methyltransferases"/>
    <property type="match status" value="1"/>
</dbReference>
<evidence type="ECO:0000256" key="1">
    <source>
        <dbReference type="ARBA" id="ARBA00022603"/>
    </source>
</evidence>
<dbReference type="PIRSF" id="PIRSF028177">
    <property type="entry name" value="Polyketide_synth_Omtfrase_TcmP"/>
    <property type="match status" value="1"/>
</dbReference>
<proteinExistence type="predicted"/>
<protein>
    <recommendedName>
        <fullName evidence="5">Methyltransferase</fullName>
    </recommendedName>
</protein>
<dbReference type="PANTHER" id="PTHR43619">
    <property type="entry name" value="S-ADENOSYL-L-METHIONINE-DEPENDENT METHYLTRANSFERASE YKTD-RELATED"/>
    <property type="match status" value="1"/>
</dbReference>
<evidence type="ECO:0000313" key="4">
    <source>
        <dbReference type="Proteomes" id="UP000093482"/>
    </source>
</evidence>
<comment type="caution">
    <text evidence="3">The sequence shown here is derived from an EMBL/GenBank/DDBJ whole genome shotgun (WGS) entry which is preliminary data.</text>
</comment>
<organism evidence="3 4">
    <name type="scientific">Caryophanon latum</name>
    <dbReference type="NCBI Taxonomy" id="33977"/>
    <lineage>
        <taxon>Bacteria</taxon>
        <taxon>Bacillati</taxon>
        <taxon>Bacillota</taxon>
        <taxon>Bacilli</taxon>
        <taxon>Bacillales</taxon>
        <taxon>Caryophanaceae</taxon>
        <taxon>Caryophanon</taxon>
    </lineage>
</organism>
<dbReference type="InterPro" id="IPR007213">
    <property type="entry name" value="Ppm1/Ppm2/Tcmp"/>
</dbReference>
<name>A0A1C0YIH8_9BACL</name>
<dbReference type="Pfam" id="PF04072">
    <property type="entry name" value="LCM"/>
    <property type="match status" value="1"/>
</dbReference>
<dbReference type="EMBL" id="MATO01000059">
    <property type="protein sequence ID" value="OCS86986.1"/>
    <property type="molecule type" value="Genomic_DNA"/>
</dbReference>
<evidence type="ECO:0000313" key="3">
    <source>
        <dbReference type="EMBL" id="OCS86986.1"/>
    </source>
</evidence>
<keyword evidence="1" id="KW-0489">Methyltransferase</keyword>
<evidence type="ECO:0008006" key="5">
    <source>
        <dbReference type="Google" id="ProtNLM"/>
    </source>
</evidence>
<dbReference type="GO" id="GO:0032259">
    <property type="term" value="P:methylation"/>
    <property type="evidence" value="ECO:0007669"/>
    <property type="project" value="UniProtKB-KW"/>
</dbReference>